<organism evidence="2 3">
    <name type="scientific">Candidatus Caccousia stercoris</name>
    <dbReference type="NCBI Taxonomy" id="2840723"/>
    <lineage>
        <taxon>Bacteria</taxon>
        <taxon>Bacillati</taxon>
        <taxon>Bacillota</taxon>
        <taxon>Clostridia</taxon>
        <taxon>Eubacteriales</taxon>
        <taxon>Oscillospiraceae</taxon>
        <taxon>Oscillospiraceae incertae sedis</taxon>
        <taxon>Candidatus Caccousia</taxon>
    </lineage>
</organism>
<feature type="domain" description="IraD/Gp25-like" evidence="1">
    <location>
        <begin position="28"/>
        <end position="117"/>
    </location>
</feature>
<reference evidence="2" key="2">
    <citation type="journal article" date="2021" name="PeerJ">
        <title>Extensive microbial diversity within the chicken gut microbiome revealed by metagenomics and culture.</title>
        <authorList>
            <person name="Gilroy R."/>
            <person name="Ravi A."/>
            <person name="Getino M."/>
            <person name="Pursley I."/>
            <person name="Horton D.L."/>
            <person name="Alikhan N.F."/>
            <person name="Baker D."/>
            <person name="Gharbi K."/>
            <person name="Hall N."/>
            <person name="Watson M."/>
            <person name="Adriaenssens E.M."/>
            <person name="Foster-Nyarko E."/>
            <person name="Jarju S."/>
            <person name="Secka A."/>
            <person name="Antonio M."/>
            <person name="Oren A."/>
            <person name="Chaudhuri R.R."/>
            <person name="La Ragione R."/>
            <person name="Hildebrand F."/>
            <person name="Pallen M.J."/>
        </authorList>
    </citation>
    <scope>NUCLEOTIDE SEQUENCE</scope>
    <source>
        <strain evidence="2">6086</strain>
    </source>
</reference>
<evidence type="ECO:0000313" key="2">
    <source>
        <dbReference type="EMBL" id="HIS79553.1"/>
    </source>
</evidence>
<reference evidence="2" key="1">
    <citation type="submission" date="2020-10" db="EMBL/GenBank/DDBJ databases">
        <authorList>
            <person name="Gilroy R."/>
        </authorList>
    </citation>
    <scope>NUCLEOTIDE SEQUENCE</scope>
    <source>
        <strain evidence="2">6086</strain>
    </source>
</reference>
<dbReference type="InterPro" id="IPR007048">
    <property type="entry name" value="IraD/Gp25-like"/>
</dbReference>
<dbReference type="Gene3D" id="3.10.450.40">
    <property type="match status" value="1"/>
</dbReference>
<evidence type="ECO:0000259" key="1">
    <source>
        <dbReference type="Pfam" id="PF04965"/>
    </source>
</evidence>
<accession>A0A9D1K3U9</accession>
<protein>
    <submittedName>
        <fullName evidence="2">GPW/gp25 family protein</fullName>
    </submittedName>
</protein>
<dbReference type="AlphaFoldDB" id="A0A9D1K3U9"/>
<sequence>MEKKMFLGTGFKFPPSVDPGTGRFLTSSGEQSVKESVYLILMTQRGERWVIPEFGSDLMSYTFMDPSVTMLNVMSNSLRSILLEQEPRISDVQIDIDPQTREGCLVVSIQYRITESNTRDNLVFPFYLNAGRMEEEADETQ</sequence>
<dbReference type="EMBL" id="DVJM01000200">
    <property type="protein sequence ID" value="HIS79553.1"/>
    <property type="molecule type" value="Genomic_DNA"/>
</dbReference>
<gene>
    <name evidence="2" type="ORF">IAD03_09310</name>
</gene>
<dbReference type="SUPFAM" id="SSF160719">
    <property type="entry name" value="gpW/gp25-like"/>
    <property type="match status" value="1"/>
</dbReference>
<dbReference type="Proteomes" id="UP000824141">
    <property type="component" value="Unassembled WGS sequence"/>
</dbReference>
<dbReference type="Pfam" id="PF04965">
    <property type="entry name" value="GPW_gp25"/>
    <property type="match status" value="1"/>
</dbReference>
<comment type="caution">
    <text evidence="2">The sequence shown here is derived from an EMBL/GenBank/DDBJ whole genome shotgun (WGS) entry which is preliminary data.</text>
</comment>
<proteinExistence type="predicted"/>
<name>A0A9D1K3U9_9FIRM</name>
<evidence type="ECO:0000313" key="3">
    <source>
        <dbReference type="Proteomes" id="UP000824141"/>
    </source>
</evidence>